<dbReference type="SUPFAM" id="SSF52402">
    <property type="entry name" value="Adenine nucleotide alpha hydrolases-like"/>
    <property type="match status" value="1"/>
</dbReference>
<dbReference type="EMBL" id="VTAW01000001">
    <property type="protein sequence ID" value="TYT63972.1"/>
    <property type="molecule type" value="Genomic_DNA"/>
</dbReference>
<dbReference type="Pfam" id="PF00582">
    <property type="entry name" value="Usp"/>
    <property type="match status" value="1"/>
</dbReference>
<dbReference type="InterPro" id="IPR014729">
    <property type="entry name" value="Rossmann-like_a/b/a_fold"/>
</dbReference>
<organism evidence="3 4">
    <name type="scientific">Natrialba swarupiae</name>
    <dbReference type="NCBI Taxonomy" id="2448032"/>
    <lineage>
        <taxon>Archaea</taxon>
        <taxon>Methanobacteriati</taxon>
        <taxon>Methanobacteriota</taxon>
        <taxon>Stenosarchaea group</taxon>
        <taxon>Halobacteria</taxon>
        <taxon>Halobacteriales</taxon>
        <taxon>Natrialbaceae</taxon>
        <taxon>Natrialba</taxon>
    </lineage>
</organism>
<name>A0A5D5AVN5_9EURY</name>
<proteinExistence type="inferred from homology"/>
<dbReference type="Gene3D" id="3.40.50.620">
    <property type="entry name" value="HUPs"/>
    <property type="match status" value="1"/>
</dbReference>
<dbReference type="CDD" id="cd00293">
    <property type="entry name" value="USP-like"/>
    <property type="match status" value="1"/>
</dbReference>
<comment type="caution">
    <text evidence="3">The sequence shown here is derived from an EMBL/GenBank/DDBJ whole genome shotgun (WGS) entry which is preliminary data.</text>
</comment>
<dbReference type="PANTHER" id="PTHR46268">
    <property type="entry name" value="STRESS RESPONSE PROTEIN NHAX"/>
    <property type="match status" value="1"/>
</dbReference>
<evidence type="ECO:0000313" key="4">
    <source>
        <dbReference type="Proteomes" id="UP000324104"/>
    </source>
</evidence>
<accession>A0A5D5AVN5</accession>
<feature type="domain" description="UspA" evidence="2">
    <location>
        <begin position="2"/>
        <end position="138"/>
    </location>
</feature>
<dbReference type="AlphaFoldDB" id="A0A5D5AVN5"/>
<gene>
    <name evidence="3" type="ORF">FYC77_01850</name>
</gene>
<evidence type="ECO:0000313" key="3">
    <source>
        <dbReference type="EMBL" id="TYT63972.1"/>
    </source>
</evidence>
<dbReference type="RefSeq" id="WP_149079777.1">
    <property type="nucleotide sequence ID" value="NZ_VTAW01000001.1"/>
</dbReference>
<evidence type="ECO:0000256" key="1">
    <source>
        <dbReference type="ARBA" id="ARBA00008791"/>
    </source>
</evidence>
<protein>
    <submittedName>
        <fullName evidence="3">Universal stress protein</fullName>
    </submittedName>
</protein>
<sequence length="138" mass="15029">MTVLVAFDGSTPSRKAAEHAFATYPDEEIVLLRVAEAASGSTTAGIDLAREYLKDRRDEIAEKGFDEVPEFENPDDVAFRTEVTVGQPAREIVAFAEEHDVDHVILGSHGRSGVSRVLLGSVAERVVRRSPVPVTVVR</sequence>
<dbReference type="InterPro" id="IPR006016">
    <property type="entry name" value="UspA"/>
</dbReference>
<dbReference type="PANTHER" id="PTHR46268:SF24">
    <property type="entry name" value="UNIVERSAL STRESS PROTEIN"/>
    <property type="match status" value="1"/>
</dbReference>
<dbReference type="InterPro" id="IPR006015">
    <property type="entry name" value="Universal_stress_UspA"/>
</dbReference>
<reference evidence="3 4" key="1">
    <citation type="submission" date="2019-08" db="EMBL/GenBank/DDBJ databases">
        <title>Archaea genome.</title>
        <authorList>
            <person name="Kajale S."/>
            <person name="Shouche Y."/>
            <person name="Deshpande N."/>
            <person name="Sharma A."/>
        </authorList>
    </citation>
    <scope>NUCLEOTIDE SEQUENCE [LARGE SCALE GENOMIC DNA]</scope>
    <source>
        <strain evidence="3 4">ESP3B_9</strain>
    </source>
</reference>
<dbReference type="PRINTS" id="PR01438">
    <property type="entry name" value="UNVRSLSTRESS"/>
</dbReference>
<keyword evidence="4" id="KW-1185">Reference proteome</keyword>
<comment type="similarity">
    <text evidence="1">Belongs to the universal stress protein A family.</text>
</comment>
<dbReference type="Proteomes" id="UP000324104">
    <property type="component" value="Unassembled WGS sequence"/>
</dbReference>
<evidence type="ECO:0000259" key="2">
    <source>
        <dbReference type="Pfam" id="PF00582"/>
    </source>
</evidence>